<feature type="transmembrane region" description="Helical" evidence="12">
    <location>
        <begin position="137"/>
        <end position="160"/>
    </location>
</feature>
<dbReference type="HOGENOM" id="CLU_028452_0_1_10"/>
<reference evidence="13 14" key="2">
    <citation type="submission" date="2010-03" db="EMBL/GenBank/DDBJ databases">
        <authorList>
            <person name="Pajon A."/>
        </authorList>
    </citation>
    <scope>NUCLEOTIDE SEQUENCE [LARGE SCALE GENOMIC DNA]</scope>
    <source>
        <strain evidence="13 14">XB1A</strain>
    </source>
</reference>
<dbReference type="SUPFAM" id="SSF103473">
    <property type="entry name" value="MFS general substrate transporter"/>
    <property type="match status" value="1"/>
</dbReference>
<evidence type="ECO:0000313" key="13">
    <source>
        <dbReference type="EMBL" id="CBK67937.1"/>
    </source>
</evidence>
<dbReference type="InterPro" id="IPR005964">
    <property type="entry name" value="Glc/Gal_transptr_bac"/>
</dbReference>
<evidence type="ECO:0000256" key="11">
    <source>
        <dbReference type="SAM" id="MobiDB-lite"/>
    </source>
</evidence>
<dbReference type="PATRIC" id="fig|657309.4.peg.1713"/>
<dbReference type="PANTHER" id="PTHR43702">
    <property type="entry name" value="L-FUCOSE-PROTON SYMPORTER"/>
    <property type="match status" value="1"/>
</dbReference>
<sequence length="401" mass="44303">MKKNTYTIPLALVFCLFFLWAISSNLLPTMIRQLMKTCELNTFEASFTETAYWLAYFIFPIPIAMFMKRYSYKAGIIFGLVLAAIGGLLFFPAAILKEYWAYLCIFFIIATGMCFLETAANPYVTVLGAPETAPRRLNLAQSFNGLGAFIAAMFLSKLILSGTHYTRETLPVDYPGGWQAYIQLETDAMKLPYLILAILLIAIAVVFVFSKLPKIGDEGETASSDKTTSSGKTKEGSQKEKLIDFGVLKHSHLRWGVIAQFFYNGGQTAINSLFLVYCCTYAGLPEDTATTFFGLYMLAFLLGRWIGTGLMVKFRPQDMLLVYALMNILLCGAVMIWGGMIGLYAMLAISFFMSIMYPTQFSLALKGLGSQTKSGSAFLVMAIVGNACLPATVDGLFHACQ</sequence>
<evidence type="ECO:0000256" key="10">
    <source>
        <dbReference type="ARBA" id="ARBA00023136"/>
    </source>
</evidence>
<dbReference type="GO" id="GO:0005354">
    <property type="term" value="F:galactose transmembrane transporter activity"/>
    <property type="evidence" value="ECO:0007669"/>
    <property type="project" value="InterPro"/>
</dbReference>
<dbReference type="NCBIfam" id="TIGR01272">
    <property type="entry name" value="gluP"/>
    <property type="match status" value="1"/>
</dbReference>
<name>D6D0I5_9BACE</name>
<dbReference type="NCBIfam" id="TIGR00885">
    <property type="entry name" value="fucP"/>
    <property type="match status" value="1"/>
</dbReference>
<keyword evidence="4" id="KW-0813">Transport</keyword>
<evidence type="ECO:0000256" key="9">
    <source>
        <dbReference type="ARBA" id="ARBA00022989"/>
    </source>
</evidence>
<dbReference type="eggNOG" id="COG0738">
    <property type="taxonomic scope" value="Bacteria"/>
</dbReference>
<feature type="transmembrane region" description="Helical" evidence="12">
    <location>
        <begin position="261"/>
        <end position="283"/>
    </location>
</feature>
<dbReference type="Gene3D" id="1.20.1250.20">
    <property type="entry name" value="MFS general substrate transporter like domains"/>
    <property type="match status" value="2"/>
</dbReference>
<comment type="subcellular location">
    <subcellularLocation>
        <location evidence="2">Cell inner membrane</location>
        <topology evidence="2">Multi-pass membrane protein</topology>
    </subcellularLocation>
</comment>
<evidence type="ECO:0000256" key="5">
    <source>
        <dbReference type="ARBA" id="ARBA00022475"/>
    </source>
</evidence>
<keyword evidence="6" id="KW-0997">Cell inner membrane</keyword>
<evidence type="ECO:0000256" key="2">
    <source>
        <dbReference type="ARBA" id="ARBA00004429"/>
    </source>
</evidence>
<dbReference type="GO" id="GO:0055056">
    <property type="term" value="F:D-glucose transmembrane transporter activity"/>
    <property type="evidence" value="ECO:0007669"/>
    <property type="project" value="InterPro"/>
</dbReference>
<dbReference type="CDD" id="cd17394">
    <property type="entry name" value="MFS_FucP_like"/>
    <property type="match status" value="1"/>
</dbReference>
<evidence type="ECO:0000256" key="12">
    <source>
        <dbReference type="SAM" id="Phobius"/>
    </source>
</evidence>
<evidence type="ECO:0000256" key="7">
    <source>
        <dbReference type="ARBA" id="ARBA00022597"/>
    </source>
</evidence>
<reference evidence="13 14" key="1">
    <citation type="submission" date="2010-03" db="EMBL/GenBank/DDBJ databases">
        <title>The genome sequence of Bacteriodes xylanisolvens XB1A.</title>
        <authorList>
            <consortium name="metaHIT consortium -- http://www.metahit.eu/"/>
            <person name="Pajon A."/>
            <person name="Turner K."/>
            <person name="Parkhill J."/>
            <person name="Bernalier A."/>
        </authorList>
    </citation>
    <scope>NUCLEOTIDE SEQUENCE [LARGE SCALE GENOMIC DNA]</scope>
    <source>
        <strain evidence="13 14">XB1A</strain>
    </source>
</reference>
<dbReference type="InterPro" id="IPR036259">
    <property type="entry name" value="MFS_trans_sf"/>
</dbReference>
<feature type="transmembrane region" description="Helical" evidence="12">
    <location>
        <begin position="343"/>
        <end position="365"/>
    </location>
</feature>
<feature type="transmembrane region" description="Helical" evidence="12">
    <location>
        <begin position="191"/>
        <end position="209"/>
    </location>
</feature>
<evidence type="ECO:0000256" key="6">
    <source>
        <dbReference type="ARBA" id="ARBA00022519"/>
    </source>
</evidence>
<evidence type="ECO:0000313" key="14">
    <source>
        <dbReference type="Proteomes" id="UP000008795"/>
    </source>
</evidence>
<evidence type="ECO:0000256" key="1">
    <source>
        <dbReference type="ARBA" id="ARBA00003321"/>
    </source>
</evidence>
<dbReference type="AlphaFoldDB" id="D6D0I5"/>
<feature type="transmembrane region" description="Helical" evidence="12">
    <location>
        <begin position="74"/>
        <end position="93"/>
    </location>
</feature>
<keyword evidence="8 12" id="KW-0812">Transmembrane</keyword>
<dbReference type="InterPro" id="IPR011701">
    <property type="entry name" value="MFS"/>
</dbReference>
<feature type="transmembrane region" description="Helical" evidence="12">
    <location>
        <begin position="319"/>
        <end position="337"/>
    </location>
</feature>
<dbReference type="Proteomes" id="UP000008795">
    <property type="component" value="Chromosome"/>
</dbReference>
<dbReference type="PANTHER" id="PTHR43702:SF3">
    <property type="entry name" value="PROTEIN TSGA"/>
    <property type="match status" value="1"/>
</dbReference>
<dbReference type="InterPro" id="IPR050375">
    <property type="entry name" value="MFS_TsgA-like"/>
</dbReference>
<comment type="similarity">
    <text evidence="3">Belongs to the major facilitator superfamily. FHS transporter (TC 2.A.1.7) family.</text>
</comment>
<feature type="transmembrane region" description="Helical" evidence="12">
    <location>
        <begin position="50"/>
        <end position="67"/>
    </location>
</feature>
<dbReference type="EMBL" id="FP929033">
    <property type="protein sequence ID" value="CBK67937.1"/>
    <property type="molecule type" value="Genomic_DNA"/>
</dbReference>
<protein>
    <submittedName>
        <fullName evidence="13">L-fucose:H+ symporter permease</fullName>
    </submittedName>
</protein>
<keyword evidence="7" id="KW-0762">Sugar transport</keyword>
<proteinExistence type="inferred from homology"/>
<evidence type="ECO:0000256" key="4">
    <source>
        <dbReference type="ARBA" id="ARBA00022448"/>
    </source>
</evidence>
<dbReference type="GO" id="GO:1904659">
    <property type="term" value="P:D-glucose transmembrane transport"/>
    <property type="evidence" value="ECO:0007669"/>
    <property type="project" value="InterPro"/>
</dbReference>
<dbReference type="Pfam" id="PF07690">
    <property type="entry name" value="MFS_1"/>
    <property type="match status" value="1"/>
</dbReference>
<feature type="transmembrane region" description="Helical" evidence="12">
    <location>
        <begin position="377"/>
        <end position="397"/>
    </location>
</feature>
<dbReference type="InterPro" id="IPR005275">
    <property type="entry name" value="Lfuc_symporter_FucP"/>
</dbReference>
<feature type="transmembrane region" description="Helical" evidence="12">
    <location>
        <begin position="99"/>
        <end position="116"/>
    </location>
</feature>
<keyword evidence="9 12" id="KW-1133">Transmembrane helix</keyword>
<evidence type="ECO:0000256" key="3">
    <source>
        <dbReference type="ARBA" id="ARBA00009120"/>
    </source>
</evidence>
<keyword evidence="5" id="KW-1003">Cell membrane</keyword>
<dbReference type="KEGG" id="bxy:BXY_29140"/>
<keyword evidence="10 12" id="KW-0472">Membrane</keyword>
<dbReference type="GO" id="GO:0015535">
    <property type="term" value="F:fucose:proton symporter activity"/>
    <property type="evidence" value="ECO:0007669"/>
    <property type="project" value="InterPro"/>
</dbReference>
<dbReference type="GO" id="GO:0005886">
    <property type="term" value="C:plasma membrane"/>
    <property type="evidence" value="ECO:0007669"/>
    <property type="project" value="UniProtKB-SubCell"/>
</dbReference>
<gene>
    <name evidence="13" type="ORF">BXY_29140</name>
</gene>
<accession>D6D0I5</accession>
<feature type="region of interest" description="Disordered" evidence="11">
    <location>
        <begin position="218"/>
        <end position="237"/>
    </location>
</feature>
<organism evidence="13 14">
    <name type="scientific">Bacteroides xylanisolvens XB1A</name>
    <dbReference type="NCBI Taxonomy" id="657309"/>
    <lineage>
        <taxon>Bacteria</taxon>
        <taxon>Pseudomonadati</taxon>
        <taxon>Bacteroidota</taxon>
        <taxon>Bacteroidia</taxon>
        <taxon>Bacteroidales</taxon>
        <taxon>Bacteroidaceae</taxon>
        <taxon>Bacteroides</taxon>
    </lineage>
</organism>
<feature type="transmembrane region" description="Helical" evidence="12">
    <location>
        <begin position="289"/>
        <end position="307"/>
    </location>
</feature>
<evidence type="ECO:0000256" key="8">
    <source>
        <dbReference type="ARBA" id="ARBA00022692"/>
    </source>
</evidence>
<comment type="function">
    <text evidence="1">Intake of glucose and galactose.</text>
</comment>